<evidence type="ECO:0000313" key="2">
    <source>
        <dbReference type="Proteomes" id="UP001230649"/>
    </source>
</evidence>
<sequence length="604" mass="64542">MPSGIDWTKVHPSNNPQFSHFPSRRSTVFSTKGLVASSQPLASQAGLEILNKGGNAADAAVATAAALNVTEPSCTGIGGDIFCLFYDASSNTVRGINGSGKSPQALTLEYLRSIGIKGREIPLTNLNSVTVPGAAAGWIKTVEEFGSGKLSMREILDPAIRMAEEGVPTHELHANAWMRSVNLIKNASENHADMLLNGAHPVASEIMTFPNLAKTFRAVAEEGHAGFYKGRIAQAIVDLVQAGGGVMTLEDLAGQEAQVVEPICYEFKKGAAGADGVTLWECPPNGQGLTALVALGIIEQLENLGKLDDILKLEHNSVEYLHALIESLRLAFADTRYYVTDPDVVHVPVKEMLSAEYLRQRAGLFEPEKATADVKHGSPVQSSDTVYFTIKAMLVPLSRGRRSISRSVAAADPSNLDSNYAGFGTGAIPKDCGFTLQNRGSCFTLQKGHPNNVQGGKRPYHTIIPAMVTRGADRELLMSYGVMGGFMQPQGHVQVLLNVLRGMTPQAALDAPRFCISAGLPDADTEDAANAGNIDSEVWMEEGISDQVVQKLRDMGHDARKATNFNRSIVGRGQIIQKIQDGSGRTVWAGGSDQRADGQVVGQI</sequence>
<dbReference type="EMBL" id="JASBWS010000173">
    <property type="protein sequence ID" value="KAJ9092478.1"/>
    <property type="molecule type" value="Genomic_DNA"/>
</dbReference>
<dbReference type="Proteomes" id="UP001230649">
    <property type="component" value="Unassembled WGS sequence"/>
</dbReference>
<organism evidence="1 2">
    <name type="scientific">Naganishia adeliensis</name>
    <dbReference type="NCBI Taxonomy" id="92952"/>
    <lineage>
        <taxon>Eukaryota</taxon>
        <taxon>Fungi</taxon>
        <taxon>Dikarya</taxon>
        <taxon>Basidiomycota</taxon>
        <taxon>Agaricomycotina</taxon>
        <taxon>Tremellomycetes</taxon>
        <taxon>Filobasidiales</taxon>
        <taxon>Filobasidiaceae</taxon>
        <taxon>Naganishia</taxon>
    </lineage>
</organism>
<comment type="caution">
    <text evidence="1">The sequence shown here is derived from an EMBL/GenBank/DDBJ whole genome shotgun (WGS) entry which is preliminary data.</text>
</comment>
<proteinExistence type="predicted"/>
<accession>A0ACC2V073</accession>
<name>A0ACC2V073_9TREE</name>
<gene>
    <name evidence="1" type="ORF">QFC20_007365</name>
</gene>
<evidence type="ECO:0000313" key="1">
    <source>
        <dbReference type="EMBL" id="KAJ9092478.1"/>
    </source>
</evidence>
<keyword evidence="2" id="KW-1185">Reference proteome</keyword>
<reference evidence="1" key="1">
    <citation type="submission" date="2023-04" db="EMBL/GenBank/DDBJ databases">
        <title>Draft Genome sequencing of Naganishia species isolated from polar environments using Oxford Nanopore Technology.</title>
        <authorList>
            <person name="Leo P."/>
            <person name="Venkateswaran K."/>
        </authorList>
    </citation>
    <scope>NUCLEOTIDE SEQUENCE</scope>
    <source>
        <strain evidence="1">MNA-CCFEE 5262</strain>
    </source>
</reference>
<protein>
    <submittedName>
        <fullName evidence="1">Uncharacterized protein</fullName>
    </submittedName>
</protein>